<dbReference type="PANTHER" id="PTHR41317:SF1">
    <property type="entry name" value="PD-(D_E)XK NUCLEASE FAMILY TRANSPOSASE"/>
    <property type="match status" value="1"/>
</dbReference>
<dbReference type="RefSeq" id="WP_106931264.1">
    <property type="nucleotide sequence ID" value="NZ_PYFT01000001.1"/>
</dbReference>
<keyword evidence="2" id="KW-1185">Reference proteome</keyword>
<evidence type="ECO:0000313" key="1">
    <source>
        <dbReference type="EMBL" id="PSR55086.1"/>
    </source>
</evidence>
<dbReference type="PANTHER" id="PTHR41317">
    <property type="entry name" value="PD-(D_E)XK NUCLEASE FAMILY TRANSPOSASE"/>
    <property type="match status" value="1"/>
</dbReference>
<dbReference type="Proteomes" id="UP000240357">
    <property type="component" value="Unassembled WGS sequence"/>
</dbReference>
<name>A0A2T2YHT7_9BACT</name>
<dbReference type="AlphaFoldDB" id="A0A2T2YHT7"/>
<dbReference type="OrthoDB" id="9803508at2"/>
<reference evidence="1 2" key="1">
    <citation type="submission" date="2018-03" db="EMBL/GenBank/DDBJ databases">
        <title>Adhaeribacter sp. HMF7605 Genome sequencing and assembly.</title>
        <authorList>
            <person name="Kang H."/>
            <person name="Kang J."/>
            <person name="Cha I."/>
            <person name="Kim H."/>
            <person name="Joh K."/>
        </authorList>
    </citation>
    <scope>NUCLEOTIDE SEQUENCE [LARGE SCALE GENOMIC DNA]</scope>
    <source>
        <strain evidence="1 2">HMF7605</strain>
    </source>
</reference>
<dbReference type="EMBL" id="PYFT01000001">
    <property type="protein sequence ID" value="PSR55086.1"/>
    <property type="molecule type" value="Genomic_DNA"/>
</dbReference>
<sequence length="242" mass="29198">MKEEQGEIKDLTYLKSEHLGTGELDRKAIFDLYCENEKGEKFIVELQKTKQNFFKDRTVYYSTFPIREQAKRADWNYELKAIYTIAILDFVFEEDKKEPTKFRYDIKLTDTETKEIFYDKLTFIYLEMPKFNKTVDELETRFDKWLYVIRNLNRLDKVPEKLRERIFEKLFETAEIAKFTPEQVRSYEDSLKYYRDLKCCKAKVIPSPPSSALNPKKIWALIKKVFLKIYLFAIPNKTCVWK</sequence>
<protein>
    <recommendedName>
        <fullName evidence="3">Rpn family recombination-promoting nuclease/putative transposase</fullName>
    </recommendedName>
</protein>
<evidence type="ECO:0008006" key="3">
    <source>
        <dbReference type="Google" id="ProtNLM"/>
    </source>
</evidence>
<dbReference type="Pfam" id="PF12784">
    <property type="entry name" value="PDDEXK_2"/>
    <property type="match status" value="1"/>
</dbReference>
<proteinExistence type="predicted"/>
<organism evidence="1 2">
    <name type="scientific">Adhaeribacter arboris</name>
    <dbReference type="NCBI Taxonomy" id="2072846"/>
    <lineage>
        <taxon>Bacteria</taxon>
        <taxon>Pseudomonadati</taxon>
        <taxon>Bacteroidota</taxon>
        <taxon>Cytophagia</taxon>
        <taxon>Cytophagales</taxon>
        <taxon>Hymenobacteraceae</taxon>
        <taxon>Adhaeribacter</taxon>
    </lineage>
</organism>
<gene>
    <name evidence="1" type="ORF">AHMF7605_17035</name>
</gene>
<evidence type="ECO:0000313" key="2">
    <source>
        <dbReference type="Proteomes" id="UP000240357"/>
    </source>
</evidence>
<comment type="caution">
    <text evidence="1">The sequence shown here is derived from an EMBL/GenBank/DDBJ whole genome shotgun (WGS) entry which is preliminary data.</text>
</comment>
<accession>A0A2T2YHT7</accession>